<keyword evidence="3 6" id="KW-0560">Oxidoreductase</keyword>
<accession>A0ABW2CND8</accession>
<dbReference type="EMBL" id="JBHSXS010000018">
    <property type="protein sequence ID" value="MFC6883306.1"/>
    <property type="molecule type" value="Genomic_DNA"/>
</dbReference>
<dbReference type="Gene3D" id="3.20.20.30">
    <property type="entry name" value="Luciferase-like domain"/>
    <property type="match status" value="1"/>
</dbReference>
<dbReference type="InterPro" id="IPR036661">
    <property type="entry name" value="Luciferase-like_sf"/>
</dbReference>
<keyword evidence="1" id="KW-0285">Flavoprotein</keyword>
<reference evidence="7" key="1">
    <citation type="journal article" date="2019" name="Int. J. Syst. Evol. Microbiol.">
        <title>The Global Catalogue of Microorganisms (GCM) 10K type strain sequencing project: providing services to taxonomists for standard genome sequencing and annotation.</title>
        <authorList>
            <consortium name="The Broad Institute Genomics Platform"/>
            <consortium name="The Broad Institute Genome Sequencing Center for Infectious Disease"/>
            <person name="Wu L."/>
            <person name="Ma J."/>
        </authorList>
    </citation>
    <scope>NUCLEOTIDE SEQUENCE [LARGE SCALE GENOMIC DNA]</scope>
    <source>
        <strain evidence="7">JCM 3369</strain>
    </source>
</reference>
<comment type="caution">
    <text evidence="6">The sequence shown here is derived from an EMBL/GenBank/DDBJ whole genome shotgun (WGS) entry which is preliminary data.</text>
</comment>
<keyword evidence="4" id="KW-0503">Monooxygenase</keyword>
<gene>
    <name evidence="6" type="ORF">ACFQKB_26355</name>
</gene>
<dbReference type="Proteomes" id="UP001596380">
    <property type="component" value="Unassembled WGS sequence"/>
</dbReference>
<organism evidence="6 7">
    <name type="scientific">Actinomadura yumaensis</name>
    <dbReference type="NCBI Taxonomy" id="111807"/>
    <lineage>
        <taxon>Bacteria</taxon>
        <taxon>Bacillati</taxon>
        <taxon>Actinomycetota</taxon>
        <taxon>Actinomycetes</taxon>
        <taxon>Streptosporangiales</taxon>
        <taxon>Thermomonosporaceae</taxon>
        <taxon>Actinomadura</taxon>
    </lineage>
</organism>
<feature type="domain" description="Luciferase-like" evidence="5">
    <location>
        <begin position="14"/>
        <end position="243"/>
    </location>
</feature>
<evidence type="ECO:0000313" key="7">
    <source>
        <dbReference type="Proteomes" id="UP001596380"/>
    </source>
</evidence>
<keyword evidence="7" id="KW-1185">Reference proteome</keyword>
<dbReference type="EC" id="1.-.-.-" evidence="6"/>
<dbReference type="PANTHER" id="PTHR42847:SF4">
    <property type="entry name" value="ALKANESULFONATE MONOOXYGENASE-RELATED"/>
    <property type="match status" value="1"/>
</dbReference>
<dbReference type="RefSeq" id="WP_160822468.1">
    <property type="nucleotide sequence ID" value="NZ_JBHSXE010000001.1"/>
</dbReference>
<dbReference type="NCBIfam" id="TIGR03619">
    <property type="entry name" value="F420_Rv2161c"/>
    <property type="match status" value="1"/>
</dbReference>
<evidence type="ECO:0000259" key="5">
    <source>
        <dbReference type="Pfam" id="PF00296"/>
    </source>
</evidence>
<protein>
    <submittedName>
        <fullName evidence="6">TIGR03619 family F420-dependent LLM class oxidoreductase</fullName>
        <ecNumber evidence="6">1.-.-.-</ecNumber>
    </submittedName>
</protein>
<evidence type="ECO:0000313" key="6">
    <source>
        <dbReference type="EMBL" id="MFC6883306.1"/>
    </source>
</evidence>
<evidence type="ECO:0000256" key="4">
    <source>
        <dbReference type="ARBA" id="ARBA00023033"/>
    </source>
</evidence>
<dbReference type="SUPFAM" id="SSF51679">
    <property type="entry name" value="Bacterial luciferase-like"/>
    <property type="match status" value="1"/>
</dbReference>
<dbReference type="PANTHER" id="PTHR42847">
    <property type="entry name" value="ALKANESULFONATE MONOOXYGENASE"/>
    <property type="match status" value="1"/>
</dbReference>
<sequence>MLSITLPNYAAAPAGGWRGLVDLAKAAEDAGVERVVVVDHVVMGRDTSAYPTGPFPGTPEMPWLEPLTVLGAIAGATSRIRLATGIVIPALRGAAVFAKTAATLDQMSGGRLELGVGTGWQRAEYDAAGLPWEARGRMLTDLMGACRTLWRASPATYESETVSFGEVWCEPRPVRPEGVPLLVSGTTHARNVDRIVRFGDGWIPIMGETVEGVARGAELLRGALADAGRDPATLRVQGSLPIVRDASGRPDLAGSLAAVPALRAAGATTVNVNFSAFCPDPADAPAVLEQLVAGYAAT</sequence>
<dbReference type="GO" id="GO:0016491">
    <property type="term" value="F:oxidoreductase activity"/>
    <property type="evidence" value="ECO:0007669"/>
    <property type="project" value="UniProtKB-KW"/>
</dbReference>
<proteinExistence type="predicted"/>
<evidence type="ECO:0000256" key="3">
    <source>
        <dbReference type="ARBA" id="ARBA00023002"/>
    </source>
</evidence>
<keyword evidence="2" id="KW-0288">FMN</keyword>
<evidence type="ECO:0000256" key="1">
    <source>
        <dbReference type="ARBA" id="ARBA00022630"/>
    </source>
</evidence>
<dbReference type="InterPro" id="IPR019921">
    <property type="entry name" value="Lucif-like_OxRdtase_Rv2161c"/>
</dbReference>
<dbReference type="InterPro" id="IPR050172">
    <property type="entry name" value="SsuD_RutA_monooxygenase"/>
</dbReference>
<name>A0ABW2CND8_9ACTN</name>
<evidence type="ECO:0000256" key="2">
    <source>
        <dbReference type="ARBA" id="ARBA00022643"/>
    </source>
</evidence>
<dbReference type="Pfam" id="PF00296">
    <property type="entry name" value="Bac_luciferase"/>
    <property type="match status" value="1"/>
</dbReference>
<dbReference type="InterPro" id="IPR011251">
    <property type="entry name" value="Luciferase-like_dom"/>
</dbReference>